<feature type="binding site" evidence="8">
    <location>
        <position position="202"/>
    </location>
    <ligand>
        <name>substrate</name>
    </ligand>
</feature>
<dbReference type="Pfam" id="PF03721">
    <property type="entry name" value="UDPG_MGDP_dh_N"/>
    <property type="match status" value="1"/>
</dbReference>
<protein>
    <recommendedName>
        <fullName evidence="3 7">UDP-glucose 6-dehydrogenase</fullName>
        <ecNumber evidence="3 7">1.1.1.22</ecNumber>
    </recommendedName>
</protein>
<evidence type="ECO:0000313" key="11">
    <source>
        <dbReference type="EMBL" id="OHA07830.1"/>
    </source>
</evidence>
<dbReference type="InterPro" id="IPR036291">
    <property type="entry name" value="NAD(P)-bd_dom_sf"/>
</dbReference>
<evidence type="ECO:0000256" key="3">
    <source>
        <dbReference type="ARBA" id="ARBA00012954"/>
    </source>
</evidence>
<evidence type="ECO:0000256" key="9">
    <source>
        <dbReference type="PIRSR" id="PIRSR500134-3"/>
    </source>
</evidence>
<dbReference type="SUPFAM" id="SSF51735">
    <property type="entry name" value="NAD(P)-binding Rossmann-fold domains"/>
    <property type="match status" value="1"/>
</dbReference>
<evidence type="ECO:0000256" key="5">
    <source>
        <dbReference type="ARBA" id="ARBA00023027"/>
    </source>
</evidence>
<feature type="binding site" evidence="9">
    <location>
        <position position="85"/>
    </location>
    <ligand>
        <name>NAD(+)</name>
        <dbReference type="ChEBI" id="CHEBI:57540"/>
    </ligand>
</feature>
<comment type="pathway">
    <text evidence="1">Nucleotide-sugar biosynthesis; UDP-alpha-D-glucuronate biosynthesis; UDP-alpha-D-glucuronate from UDP-alpha-D-glucose: step 1/1.</text>
</comment>
<dbReference type="GO" id="GO:0000271">
    <property type="term" value="P:polysaccharide biosynthetic process"/>
    <property type="evidence" value="ECO:0007669"/>
    <property type="project" value="InterPro"/>
</dbReference>
<evidence type="ECO:0000256" key="6">
    <source>
        <dbReference type="ARBA" id="ARBA00047473"/>
    </source>
</evidence>
<comment type="similarity">
    <text evidence="2 7">Belongs to the UDP-glucose/GDP-mannose dehydrogenase family.</text>
</comment>
<dbReference type="PANTHER" id="PTHR43750:SF3">
    <property type="entry name" value="UDP-GLUCOSE 6-DEHYDROGENASE TUAD"/>
    <property type="match status" value="1"/>
</dbReference>
<dbReference type="InterPro" id="IPR028357">
    <property type="entry name" value="UDPglc_DH_bac"/>
</dbReference>
<proteinExistence type="inferred from homology"/>
<dbReference type="InterPro" id="IPR001732">
    <property type="entry name" value="UDP-Glc/GDP-Man_DH_N"/>
</dbReference>
<dbReference type="GO" id="GO:0051287">
    <property type="term" value="F:NAD binding"/>
    <property type="evidence" value="ECO:0007669"/>
    <property type="project" value="InterPro"/>
</dbReference>
<feature type="binding site" evidence="8">
    <location>
        <position position="320"/>
    </location>
    <ligand>
        <name>substrate</name>
    </ligand>
</feature>
<organism evidence="11 12">
    <name type="scientific">Candidatus Sungbacteria bacterium RIFCSPLOWO2_01_FULL_54_21</name>
    <dbReference type="NCBI Taxonomy" id="1802279"/>
    <lineage>
        <taxon>Bacteria</taxon>
        <taxon>Candidatus Sungiibacteriota</taxon>
    </lineage>
</organism>
<dbReference type="EMBL" id="MHQR01000012">
    <property type="protein sequence ID" value="OHA07830.1"/>
    <property type="molecule type" value="Genomic_DNA"/>
</dbReference>
<dbReference type="InterPro" id="IPR008927">
    <property type="entry name" value="6-PGluconate_DH-like_C_sf"/>
</dbReference>
<dbReference type="GO" id="GO:0006065">
    <property type="term" value="P:UDP-glucuronate biosynthetic process"/>
    <property type="evidence" value="ECO:0007669"/>
    <property type="project" value="UniProtKB-UniPathway"/>
</dbReference>
<dbReference type="Gene3D" id="1.20.5.100">
    <property type="entry name" value="Cytochrome c1, transmembrane anchor, C-terminal"/>
    <property type="match status" value="1"/>
</dbReference>
<feature type="binding site" evidence="9">
    <location>
        <position position="327"/>
    </location>
    <ligand>
        <name>NAD(+)</name>
        <dbReference type="ChEBI" id="CHEBI:57540"/>
    </ligand>
</feature>
<dbReference type="Gene3D" id="3.40.50.720">
    <property type="entry name" value="NAD(P)-binding Rossmann-like Domain"/>
    <property type="match status" value="2"/>
</dbReference>
<dbReference type="InterPro" id="IPR036220">
    <property type="entry name" value="UDP-Glc/GDP-Man_DH_C_sf"/>
</dbReference>
<dbReference type="EC" id="1.1.1.22" evidence="3 7"/>
<dbReference type="UniPathway" id="UPA00038">
    <property type="reaction ID" value="UER00491"/>
</dbReference>
<comment type="caution">
    <text evidence="11">The sequence shown here is derived from an EMBL/GenBank/DDBJ whole genome shotgun (WGS) entry which is preliminary data.</text>
</comment>
<dbReference type="InterPro" id="IPR017476">
    <property type="entry name" value="UDP-Glc/GDP-Man"/>
</dbReference>
<evidence type="ECO:0000256" key="8">
    <source>
        <dbReference type="PIRSR" id="PIRSR500134-2"/>
    </source>
</evidence>
<dbReference type="InterPro" id="IPR014027">
    <property type="entry name" value="UDP-Glc/GDP-Man_DH_C"/>
</dbReference>
<gene>
    <name evidence="11" type="ORF">A3B34_02210</name>
</gene>
<evidence type="ECO:0000256" key="7">
    <source>
        <dbReference type="PIRNR" id="PIRNR000124"/>
    </source>
</evidence>
<keyword evidence="4 7" id="KW-0560">Oxidoreductase</keyword>
<feature type="domain" description="UDP-glucose/GDP-mannose dehydrogenase C-terminal" evidence="10">
    <location>
        <begin position="313"/>
        <end position="415"/>
    </location>
</feature>
<dbReference type="Pfam" id="PF00984">
    <property type="entry name" value="UDPG_MGDP_dh"/>
    <property type="match status" value="1"/>
</dbReference>
<reference evidence="11 12" key="1">
    <citation type="journal article" date="2016" name="Nat. Commun.">
        <title>Thousands of microbial genomes shed light on interconnected biogeochemical processes in an aquifer system.</title>
        <authorList>
            <person name="Anantharaman K."/>
            <person name="Brown C.T."/>
            <person name="Hug L.A."/>
            <person name="Sharon I."/>
            <person name="Castelle C.J."/>
            <person name="Probst A.J."/>
            <person name="Thomas B.C."/>
            <person name="Singh A."/>
            <person name="Wilkins M.J."/>
            <person name="Karaoz U."/>
            <person name="Brodie E.L."/>
            <person name="Williams K.H."/>
            <person name="Hubbard S.S."/>
            <person name="Banfield J.F."/>
        </authorList>
    </citation>
    <scope>NUCLEOTIDE SEQUENCE [LARGE SCALE GENOMIC DNA]</scope>
</reference>
<dbReference type="PIRSF" id="PIRSF000124">
    <property type="entry name" value="UDPglc_GDPman_dh"/>
    <property type="match status" value="1"/>
</dbReference>
<dbReference type="InterPro" id="IPR014026">
    <property type="entry name" value="UDP-Glc/GDP-Man_DH_dimer"/>
</dbReference>
<evidence type="ECO:0000256" key="1">
    <source>
        <dbReference type="ARBA" id="ARBA00004701"/>
    </source>
</evidence>
<dbReference type="SUPFAM" id="SSF48179">
    <property type="entry name" value="6-phosphogluconate dehydrogenase C-terminal domain-like"/>
    <property type="match status" value="1"/>
</dbReference>
<evidence type="ECO:0000256" key="2">
    <source>
        <dbReference type="ARBA" id="ARBA00006601"/>
    </source>
</evidence>
<comment type="catalytic activity">
    <reaction evidence="6 7">
        <text>UDP-alpha-D-glucose + 2 NAD(+) + H2O = UDP-alpha-D-glucuronate + 2 NADH + 3 H(+)</text>
        <dbReference type="Rhea" id="RHEA:23596"/>
        <dbReference type="ChEBI" id="CHEBI:15377"/>
        <dbReference type="ChEBI" id="CHEBI:15378"/>
        <dbReference type="ChEBI" id="CHEBI:57540"/>
        <dbReference type="ChEBI" id="CHEBI:57945"/>
        <dbReference type="ChEBI" id="CHEBI:58052"/>
        <dbReference type="ChEBI" id="CHEBI:58885"/>
        <dbReference type="EC" id="1.1.1.22"/>
    </reaction>
</comment>
<dbReference type="Pfam" id="PF03720">
    <property type="entry name" value="UDPG_MGDP_dh_C"/>
    <property type="match status" value="1"/>
</dbReference>
<evidence type="ECO:0000256" key="4">
    <source>
        <dbReference type="ARBA" id="ARBA00023002"/>
    </source>
</evidence>
<dbReference type="PANTHER" id="PTHR43750">
    <property type="entry name" value="UDP-GLUCOSE 6-DEHYDROGENASE TUAD"/>
    <property type="match status" value="1"/>
</dbReference>
<dbReference type="STRING" id="1802279.A3B34_02210"/>
<dbReference type="AlphaFoldDB" id="A0A1G2L8F0"/>
<evidence type="ECO:0000259" key="10">
    <source>
        <dbReference type="SMART" id="SM00984"/>
    </source>
</evidence>
<dbReference type="PIRSF" id="PIRSF500134">
    <property type="entry name" value="UDPglc_DH_bac"/>
    <property type="match status" value="1"/>
</dbReference>
<dbReference type="Proteomes" id="UP000176510">
    <property type="component" value="Unassembled WGS sequence"/>
</dbReference>
<dbReference type="SMART" id="SM00984">
    <property type="entry name" value="UDPG_MGDP_dh_C"/>
    <property type="match status" value="1"/>
</dbReference>
<dbReference type="NCBIfam" id="TIGR03026">
    <property type="entry name" value="NDP-sugDHase"/>
    <property type="match status" value="1"/>
</dbReference>
<dbReference type="GO" id="GO:0003979">
    <property type="term" value="F:UDP-glucose 6-dehydrogenase activity"/>
    <property type="evidence" value="ECO:0007669"/>
    <property type="project" value="UniProtKB-EC"/>
</dbReference>
<name>A0A1G2L8F0_9BACT</name>
<feature type="binding site" evidence="8">
    <location>
        <begin position="248"/>
        <end position="252"/>
    </location>
    <ligand>
        <name>substrate</name>
    </ligand>
</feature>
<dbReference type="SUPFAM" id="SSF52413">
    <property type="entry name" value="UDP-glucose/GDP-mannose dehydrogenase C-terminal domain"/>
    <property type="match status" value="1"/>
</dbReference>
<keyword evidence="5 7" id="KW-0520">NAD</keyword>
<sequence length="432" mass="47622">MRIAVVGLWHLGEVVSVGLAELGHTVLAIDEDTKVVGNLKRGIPPLPEKDIAERIVRHLKDGSLSFSTDVRGVKDCDAIFLTHDTPVDENDESDIESLRRSSARLSKYMKDDALFVVMSQVPVGTTKKLLESIKKHNPKFTGEAVYVPENLQLGKALACFLSPERVVIGAETESAFLKLDTIIARVKCPRIRMNIASAEITKHALNSFLATSLSFIYNISDVCEIAGGDVTDVARALRSDPRIGEPAYLDSSLGFSGGTLMRDLRTLSKFAKKNKKPLAVIDGVLQTNINRRKILIGRLRRLLPTPLSKATIGILGVTYKPGTSTLRRSLALELIGMLRKEKAKIHVFDPQASAGEFKKETGLQLSETAEKASRGCHALLLVTAWPEFKDLPLKKIQKAMSPPYLLLDTRNFLKSEEKEIQKAGFLYRGIGR</sequence>
<feature type="binding site" evidence="9">
    <location>
        <position position="30"/>
    </location>
    <ligand>
        <name>NAD(+)</name>
        <dbReference type="ChEBI" id="CHEBI:57540"/>
    </ligand>
</feature>
<accession>A0A1G2L8F0</accession>
<evidence type="ECO:0000313" key="12">
    <source>
        <dbReference type="Proteomes" id="UP000176510"/>
    </source>
</evidence>